<dbReference type="Gene3D" id="1.10.245.10">
    <property type="entry name" value="SWIB/MDM2 domain"/>
    <property type="match status" value="1"/>
</dbReference>
<dbReference type="InterPro" id="IPR019835">
    <property type="entry name" value="SWIB_domain"/>
</dbReference>
<dbReference type="EMBL" id="MK522034">
    <property type="protein sequence ID" value="QOR60171.1"/>
    <property type="molecule type" value="Genomic_DNA"/>
</dbReference>
<sequence>MSIETVLEEISALRNDIKTLSKIIRKVKAKQDDPNGEKAAKRAENNGFNRKQVISEKLRVFLELPEGELVSRSTVTRAINKYVNEKGLKHPDNGRVLVLDEKLRDLLQPPADTQVTFLNLQKYLSPHYSKPEQKA</sequence>
<evidence type="ECO:0000259" key="2">
    <source>
        <dbReference type="PROSITE" id="PS51925"/>
    </source>
</evidence>
<organism evidence="3">
    <name type="scientific">Bathycoccus sp. RCC716 virus 1</name>
    <dbReference type="NCBI Taxonomy" id="2530038"/>
    <lineage>
        <taxon>Viruses</taxon>
        <taxon>Varidnaviria</taxon>
        <taxon>Bamfordvirae</taxon>
        <taxon>Nucleocytoviricota</taxon>
        <taxon>Megaviricetes</taxon>
        <taxon>Algavirales</taxon>
        <taxon>Phycodnaviridae</taxon>
        <taxon>Prasinovirus</taxon>
    </lineage>
</organism>
<dbReference type="PROSITE" id="PS51925">
    <property type="entry name" value="SWIB_MDM2"/>
    <property type="match status" value="1"/>
</dbReference>
<evidence type="ECO:0000256" key="1">
    <source>
        <dbReference type="SAM" id="Coils"/>
    </source>
</evidence>
<keyword evidence="1" id="KW-0175">Coiled coil</keyword>
<proteinExistence type="predicted"/>
<accession>A0A7S6NXV4</accession>
<evidence type="ECO:0000313" key="3">
    <source>
        <dbReference type="EMBL" id="QOR60171.1"/>
    </source>
</evidence>
<name>A0A7S6NXV4_9PHYC</name>
<protein>
    <recommendedName>
        <fullName evidence="2">DM2 domain-containing protein</fullName>
    </recommendedName>
</protein>
<dbReference type="InterPro" id="IPR003121">
    <property type="entry name" value="SWIB_MDM2_domain"/>
</dbReference>
<dbReference type="Pfam" id="PF02201">
    <property type="entry name" value="SWIB"/>
    <property type="match status" value="1"/>
</dbReference>
<feature type="domain" description="DM2" evidence="2">
    <location>
        <begin position="47"/>
        <end position="130"/>
    </location>
</feature>
<dbReference type="SUPFAM" id="SSF47592">
    <property type="entry name" value="SWIB/MDM2 domain"/>
    <property type="match status" value="1"/>
</dbReference>
<reference evidence="3" key="1">
    <citation type="submission" date="2019-02" db="EMBL/GenBank/DDBJ databases">
        <authorList>
            <person name="Bachy C."/>
            <person name="Yung C.-M."/>
            <person name="Roux S."/>
            <person name="Sullivan M.B."/>
            <person name="Worden A.Z."/>
        </authorList>
    </citation>
    <scope>NUCLEOTIDE SEQUENCE</scope>
    <source>
        <strain evidence="3">BII-V1</strain>
    </source>
</reference>
<dbReference type="SMART" id="SM00151">
    <property type="entry name" value="SWIB"/>
    <property type="match status" value="1"/>
</dbReference>
<dbReference type="InterPro" id="IPR036885">
    <property type="entry name" value="SWIB_MDM2_dom_sf"/>
</dbReference>
<dbReference type="CDD" id="cd10567">
    <property type="entry name" value="SWIB-MDM2_like"/>
    <property type="match status" value="1"/>
</dbReference>
<feature type="coiled-coil region" evidence="1">
    <location>
        <begin position="3"/>
        <end position="30"/>
    </location>
</feature>